<comment type="subcellular location">
    <subcellularLocation>
        <location evidence="1">Cell membrane</location>
        <topology evidence="1">Peripheral membrane protein</topology>
        <orientation evidence="1">Cytoplasmic side</orientation>
    </subcellularLocation>
</comment>
<organism evidence="15 16">
    <name type="scientific">Gottfriedia endophytica</name>
    <dbReference type="NCBI Taxonomy" id="2820819"/>
    <lineage>
        <taxon>Bacteria</taxon>
        <taxon>Bacillati</taxon>
        <taxon>Bacillota</taxon>
        <taxon>Bacilli</taxon>
        <taxon>Bacillales</taxon>
        <taxon>Bacillaceae</taxon>
        <taxon>Gottfriedia</taxon>
    </lineage>
</organism>
<dbReference type="PANTHER" id="PTHR43134:SF3">
    <property type="entry name" value="FLAGELLAR BIOSYNTHESIS PROTEIN FLHF"/>
    <property type="match status" value="1"/>
</dbReference>
<feature type="domain" description="SRP54-type proteins GTP-binding" evidence="14">
    <location>
        <begin position="201"/>
        <end position="391"/>
    </location>
</feature>
<evidence type="ECO:0000256" key="12">
    <source>
        <dbReference type="ARBA" id="ARBA00025337"/>
    </source>
</evidence>
<keyword evidence="8" id="KW-0653">Protein transport</keyword>
<keyword evidence="7" id="KW-1005">Bacterial flagellum biogenesis</keyword>
<evidence type="ECO:0000256" key="1">
    <source>
        <dbReference type="ARBA" id="ARBA00004413"/>
    </source>
</evidence>
<dbReference type="SMART" id="SM00962">
    <property type="entry name" value="SRP54"/>
    <property type="match status" value="1"/>
</dbReference>
<dbReference type="GO" id="GO:0044781">
    <property type="term" value="P:bacterial-type flagellum organization"/>
    <property type="evidence" value="ECO:0007669"/>
    <property type="project" value="UniProtKB-UniRule"/>
</dbReference>
<dbReference type="Proteomes" id="UP000682134">
    <property type="component" value="Unassembled WGS sequence"/>
</dbReference>
<dbReference type="InterPro" id="IPR047040">
    <property type="entry name" value="FlhF__GTPase_dom"/>
</dbReference>
<dbReference type="GO" id="GO:0015031">
    <property type="term" value="P:protein transport"/>
    <property type="evidence" value="ECO:0007669"/>
    <property type="project" value="UniProtKB-KW"/>
</dbReference>
<dbReference type="NCBIfam" id="TIGR03499">
    <property type="entry name" value="FlhF"/>
    <property type="match status" value="1"/>
</dbReference>
<gene>
    <name evidence="15" type="primary">flhF</name>
    <name evidence="15" type="ORF">J5Y03_13645</name>
</gene>
<evidence type="ECO:0000256" key="7">
    <source>
        <dbReference type="ARBA" id="ARBA00022795"/>
    </source>
</evidence>
<keyword evidence="11" id="KW-1006">Bacterial flagellum protein export</keyword>
<comment type="caution">
    <text evidence="15">The sequence shown here is derived from an EMBL/GenBank/DDBJ whole genome shotgun (WGS) entry which is preliminary data.</text>
</comment>
<protein>
    <recommendedName>
        <fullName evidence="3 13">Flagellar biosynthesis protein FlhF</fullName>
    </recommendedName>
</protein>
<dbReference type="SUPFAM" id="SSF52540">
    <property type="entry name" value="P-loop containing nucleoside triphosphate hydrolases"/>
    <property type="match status" value="1"/>
</dbReference>
<evidence type="ECO:0000256" key="2">
    <source>
        <dbReference type="ARBA" id="ARBA00008531"/>
    </source>
</evidence>
<keyword evidence="4" id="KW-0813">Transport</keyword>
<keyword evidence="16" id="KW-1185">Reference proteome</keyword>
<dbReference type="Gene3D" id="3.40.50.300">
    <property type="entry name" value="P-loop containing nucleotide triphosphate hydrolases"/>
    <property type="match status" value="1"/>
</dbReference>
<dbReference type="InterPro" id="IPR027417">
    <property type="entry name" value="P-loop_NTPase"/>
</dbReference>
<dbReference type="CDD" id="cd17873">
    <property type="entry name" value="FlhF"/>
    <property type="match status" value="1"/>
</dbReference>
<dbReference type="GO" id="GO:0006614">
    <property type="term" value="P:SRP-dependent cotranslational protein targeting to membrane"/>
    <property type="evidence" value="ECO:0007669"/>
    <property type="project" value="UniProtKB-UniRule"/>
</dbReference>
<evidence type="ECO:0000256" key="3">
    <source>
        <dbReference type="ARBA" id="ARBA00014919"/>
    </source>
</evidence>
<dbReference type="Pfam" id="PF00448">
    <property type="entry name" value="SRP54"/>
    <property type="match status" value="1"/>
</dbReference>
<evidence type="ECO:0000313" key="16">
    <source>
        <dbReference type="Proteomes" id="UP000682134"/>
    </source>
</evidence>
<dbReference type="InterPro" id="IPR020006">
    <property type="entry name" value="FlhF"/>
</dbReference>
<keyword evidence="15" id="KW-0969">Cilium</keyword>
<evidence type="ECO:0000256" key="8">
    <source>
        <dbReference type="ARBA" id="ARBA00022927"/>
    </source>
</evidence>
<evidence type="ECO:0000256" key="9">
    <source>
        <dbReference type="ARBA" id="ARBA00023134"/>
    </source>
</evidence>
<dbReference type="GO" id="GO:0005886">
    <property type="term" value="C:plasma membrane"/>
    <property type="evidence" value="ECO:0007669"/>
    <property type="project" value="UniProtKB-SubCell"/>
</dbReference>
<evidence type="ECO:0000256" key="13">
    <source>
        <dbReference type="NCBIfam" id="TIGR03499"/>
    </source>
</evidence>
<keyword evidence="5" id="KW-1003">Cell membrane</keyword>
<evidence type="ECO:0000256" key="11">
    <source>
        <dbReference type="ARBA" id="ARBA00023225"/>
    </source>
</evidence>
<dbReference type="PANTHER" id="PTHR43134">
    <property type="entry name" value="SIGNAL RECOGNITION PARTICLE RECEPTOR SUBUNIT ALPHA"/>
    <property type="match status" value="1"/>
</dbReference>
<dbReference type="RefSeq" id="WP_209406566.1">
    <property type="nucleotide sequence ID" value="NZ_JAGIYQ010000009.1"/>
</dbReference>
<accession>A0A940NL38</accession>
<keyword evidence="15" id="KW-0966">Cell projection</keyword>
<keyword evidence="15" id="KW-0282">Flagellum</keyword>
<dbReference type="EMBL" id="JAGIYQ010000009">
    <property type="protein sequence ID" value="MBP0726222.1"/>
    <property type="molecule type" value="Genomic_DNA"/>
</dbReference>
<evidence type="ECO:0000256" key="4">
    <source>
        <dbReference type="ARBA" id="ARBA00022448"/>
    </source>
</evidence>
<dbReference type="Gene3D" id="1.20.120.1380">
    <property type="entry name" value="Flagellar FlhF biosynthesis protein, N domain"/>
    <property type="match status" value="1"/>
</dbReference>
<keyword evidence="10" id="KW-0472">Membrane</keyword>
<dbReference type="InterPro" id="IPR000897">
    <property type="entry name" value="SRP54_GTPase_dom"/>
</dbReference>
<evidence type="ECO:0000256" key="5">
    <source>
        <dbReference type="ARBA" id="ARBA00022475"/>
    </source>
</evidence>
<keyword evidence="9" id="KW-0342">GTP-binding</keyword>
<evidence type="ECO:0000256" key="6">
    <source>
        <dbReference type="ARBA" id="ARBA00022741"/>
    </source>
</evidence>
<dbReference type="FunFam" id="3.40.50.300:FF:000695">
    <property type="entry name" value="Flagellar biosynthesis regulator FlhF"/>
    <property type="match status" value="1"/>
</dbReference>
<dbReference type="GO" id="GO:0005525">
    <property type="term" value="F:GTP binding"/>
    <property type="evidence" value="ECO:0007669"/>
    <property type="project" value="UniProtKB-UniRule"/>
</dbReference>
<comment type="similarity">
    <text evidence="2">Belongs to the GTP-binding SRP family.</text>
</comment>
<evidence type="ECO:0000259" key="14">
    <source>
        <dbReference type="SMART" id="SM00962"/>
    </source>
</evidence>
<reference evidence="15" key="1">
    <citation type="submission" date="2021-04" db="EMBL/GenBank/DDBJ databases">
        <title>Genome seq and assembly of Bacillus sp.</title>
        <authorList>
            <person name="Chhetri G."/>
        </authorList>
    </citation>
    <scope>NUCLEOTIDE SEQUENCE</scope>
    <source>
        <strain evidence="15">RG28</strain>
    </source>
</reference>
<name>A0A940NL38_9BACI</name>
<sequence>MKVKKIIAPTMAEAMKKVSEELGQDAVILNSRVVRDGGVFGFFTKKKFEVIAALDQSPNTIKQSKTLKPIQKTVEVNNPNEFVPFSFEAPINKPQNDMNQKNQNDQSHLIGEMKELKSMLTTLQKQQNGEEILPPQLENIKDDLFEQDVLPSIIEKIVNEIRPRMALQSNQVSDEQIHSWMKDLILDLISNFDFGHRHDEIKYVNVVGPTGVGKTTTLAKIGAEAVLKYRKKVAFITTDTYRIAAIDQLKTYATILNVPIEVCYNLEDFKAAKEKFLNYDLVLIDTSGRNFRDAIYVEELKKIIDFSELETYLVLAVTSKYKDMRKIFDQFHSIPIKKVVFSKIDETESYGSILNFIVEKQIGVAYLTNGQNVPDDIVEGSPSKIYSILSKEVAYE</sequence>
<proteinExistence type="inferred from homology"/>
<dbReference type="GO" id="GO:0003924">
    <property type="term" value="F:GTPase activity"/>
    <property type="evidence" value="ECO:0007669"/>
    <property type="project" value="UniProtKB-UniRule"/>
</dbReference>
<comment type="function">
    <text evidence="12">Necessary for flagellar biosynthesis. May be involved in translocation of the flagellum.</text>
</comment>
<dbReference type="GO" id="GO:0005047">
    <property type="term" value="F:signal recognition particle binding"/>
    <property type="evidence" value="ECO:0007669"/>
    <property type="project" value="TreeGrafter"/>
</dbReference>
<dbReference type="AlphaFoldDB" id="A0A940NL38"/>
<keyword evidence="6" id="KW-0547">Nucleotide-binding</keyword>
<evidence type="ECO:0000256" key="10">
    <source>
        <dbReference type="ARBA" id="ARBA00023136"/>
    </source>
</evidence>
<evidence type="ECO:0000313" key="15">
    <source>
        <dbReference type="EMBL" id="MBP0726222.1"/>
    </source>
</evidence>